<evidence type="ECO:0000259" key="1">
    <source>
        <dbReference type="Pfam" id="PF12867"/>
    </source>
</evidence>
<proteinExistence type="predicted"/>
<dbReference type="AlphaFoldDB" id="A0A2H3P2T6"/>
<dbReference type="Gene3D" id="1.20.120.450">
    <property type="entry name" value="dinb family like domain"/>
    <property type="match status" value="1"/>
</dbReference>
<dbReference type="EMBL" id="PDEP01000013">
    <property type="protein sequence ID" value="PEN05521.1"/>
    <property type="molecule type" value="Genomic_DNA"/>
</dbReference>
<dbReference type="Pfam" id="PF12867">
    <property type="entry name" value="DinB_2"/>
    <property type="match status" value="1"/>
</dbReference>
<dbReference type="InterPro" id="IPR024775">
    <property type="entry name" value="DinB-like"/>
</dbReference>
<reference evidence="2 3" key="1">
    <citation type="submission" date="2017-10" db="EMBL/GenBank/DDBJ databases">
        <title>Draft genome of Longimonas halophila.</title>
        <authorList>
            <person name="Goh K.M."/>
            <person name="Shamsir M.S."/>
            <person name="Lim S.W."/>
        </authorList>
    </citation>
    <scope>NUCLEOTIDE SEQUENCE [LARGE SCALE GENOMIC DNA]</scope>
    <source>
        <strain evidence="2 3">KCTC 42399</strain>
    </source>
</reference>
<feature type="domain" description="DinB-like" evidence="1">
    <location>
        <begin position="51"/>
        <end position="177"/>
    </location>
</feature>
<organism evidence="2 3">
    <name type="scientific">Longimonas halophila</name>
    <dbReference type="NCBI Taxonomy" id="1469170"/>
    <lineage>
        <taxon>Bacteria</taxon>
        <taxon>Pseudomonadati</taxon>
        <taxon>Rhodothermota</taxon>
        <taxon>Rhodothermia</taxon>
        <taxon>Rhodothermales</taxon>
        <taxon>Salisaetaceae</taxon>
        <taxon>Longimonas</taxon>
    </lineage>
</organism>
<dbReference type="InterPro" id="IPR034660">
    <property type="entry name" value="DinB/YfiT-like"/>
</dbReference>
<evidence type="ECO:0000313" key="2">
    <source>
        <dbReference type="EMBL" id="PEN05521.1"/>
    </source>
</evidence>
<protein>
    <recommendedName>
        <fullName evidence="1">DinB-like domain-containing protein</fullName>
    </recommendedName>
</protein>
<gene>
    <name evidence="2" type="ORF">CRI93_12530</name>
</gene>
<keyword evidence="3" id="KW-1185">Reference proteome</keyword>
<evidence type="ECO:0000313" key="3">
    <source>
        <dbReference type="Proteomes" id="UP000221024"/>
    </source>
</evidence>
<accession>A0A2H3P2T6</accession>
<comment type="caution">
    <text evidence="2">The sequence shown here is derived from an EMBL/GenBank/DDBJ whole genome shotgun (WGS) entry which is preliminary data.</text>
</comment>
<sequence>MIDSIPMVPYSSNPTLIMSDEYSMLRGFYDAVEALLDAPQHVLFSIHETISGWSPAEHLYHILQSNSKSLKAARLAALNRGPTVQEGAPNDIGARILEEGSFGDLEAEARSSVRPPQGVSRADLRATYEKSREQFETLHEHLPALPEANARIPHPAFGLLCASEWLRFTRIHSDHHQDIVQQILNAARSQSASTAAPAPQQAAA</sequence>
<dbReference type="Proteomes" id="UP000221024">
    <property type="component" value="Unassembled WGS sequence"/>
</dbReference>
<dbReference type="SUPFAM" id="SSF109854">
    <property type="entry name" value="DinB/YfiT-like putative metalloenzymes"/>
    <property type="match status" value="1"/>
</dbReference>
<name>A0A2H3P2T6_9BACT</name>